<reference evidence="4" key="1">
    <citation type="submission" date="2022-01" db="EMBL/GenBank/DDBJ databases">
        <authorList>
            <person name="King R."/>
        </authorList>
    </citation>
    <scope>NUCLEOTIDE SEQUENCE</scope>
</reference>
<dbReference type="PANTHER" id="PTHR23110">
    <property type="entry name" value="BTB DOMAIN TRANSCRIPTION FACTOR"/>
    <property type="match status" value="1"/>
</dbReference>
<keyword evidence="2" id="KW-0539">Nucleus</keyword>
<dbReference type="InterPro" id="IPR011333">
    <property type="entry name" value="SKP1/BTB/POZ_sf"/>
</dbReference>
<dbReference type="PANTHER" id="PTHR23110:SF99">
    <property type="entry name" value="BROAD-COMPLEX CORE PROTEIN ISOFORM 6"/>
    <property type="match status" value="1"/>
</dbReference>
<dbReference type="AlphaFoldDB" id="A0A9N9SXB4"/>
<evidence type="ECO:0000256" key="2">
    <source>
        <dbReference type="ARBA" id="ARBA00023242"/>
    </source>
</evidence>
<comment type="subcellular location">
    <subcellularLocation>
        <location evidence="1">Nucleus</location>
    </subcellularLocation>
</comment>
<dbReference type="Pfam" id="PF00651">
    <property type="entry name" value="BTB"/>
    <property type="match status" value="1"/>
</dbReference>
<feature type="domain" description="BTB" evidence="3">
    <location>
        <begin position="1"/>
        <end position="66"/>
    </location>
</feature>
<dbReference type="Proteomes" id="UP001153709">
    <property type="component" value="Chromosome 3"/>
</dbReference>
<dbReference type="SUPFAM" id="SSF54695">
    <property type="entry name" value="POZ domain"/>
    <property type="match status" value="1"/>
</dbReference>
<name>A0A9N9SXB4_DIABA</name>
<evidence type="ECO:0000256" key="1">
    <source>
        <dbReference type="ARBA" id="ARBA00004123"/>
    </source>
</evidence>
<dbReference type="EMBL" id="OU898278">
    <property type="protein sequence ID" value="CAG9831371.1"/>
    <property type="molecule type" value="Genomic_DNA"/>
</dbReference>
<protein>
    <recommendedName>
        <fullName evidence="3">BTB domain-containing protein</fullName>
    </recommendedName>
</protein>
<dbReference type="InterPro" id="IPR000210">
    <property type="entry name" value="BTB/POZ_dom"/>
</dbReference>
<dbReference type="GO" id="GO:0006357">
    <property type="term" value="P:regulation of transcription by RNA polymerase II"/>
    <property type="evidence" value="ECO:0007669"/>
    <property type="project" value="TreeGrafter"/>
</dbReference>
<keyword evidence="5" id="KW-1185">Reference proteome</keyword>
<sequence>MVLSICSTYLKKNKSNPCQHPIEILTNVTYETLKDLLQYHGEVQIRQEDLNTFIETAKCFQVQGLTGDTKVLNDNNGNVG</sequence>
<dbReference type="Gene3D" id="3.30.710.10">
    <property type="entry name" value="Potassium Channel Kv1.1, Chain A"/>
    <property type="match status" value="1"/>
</dbReference>
<evidence type="ECO:0000259" key="3">
    <source>
        <dbReference type="Pfam" id="PF00651"/>
    </source>
</evidence>
<organism evidence="4 5">
    <name type="scientific">Diabrotica balteata</name>
    <name type="common">Banded cucumber beetle</name>
    <dbReference type="NCBI Taxonomy" id="107213"/>
    <lineage>
        <taxon>Eukaryota</taxon>
        <taxon>Metazoa</taxon>
        <taxon>Ecdysozoa</taxon>
        <taxon>Arthropoda</taxon>
        <taxon>Hexapoda</taxon>
        <taxon>Insecta</taxon>
        <taxon>Pterygota</taxon>
        <taxon>Neoptera</taxon>
        <taxon>Endopterygota</taxon>
        <taxon>Coleoptera</taxon>
        <taxon>Polyphaga</taxon>
        <taxon>Cucujiformia</taxon>
        <taxon>Chrysomeloidea</taxon>
        <taxon>Chrysomelidae</taxon>
        <taxon>Galerucinae</taxon>
        <taxon>Diabroticina</taxon>
        <taxon>Diabroticites</taxon>
        <taxon>Diabrotica</taxon>
    </lineage>
</organism>
<dbReference type="InterPro" id="IPR051095">
    <property type="entry name" value="Dros_DevTransReg"/>
</dbReference>
<proteinExistence type="predicted"/>
<gene>
    <name evidence="4" type="ORF">DIABBA_LOCUS4969</name>
</gene>
<dbReference type="GO" id="GO:0005634">
    <property type="term" value="C:nucleus"/>
    <property type="evidence" value="ECO:0007669"/>
    <property type="project" value="UniProtKB-SubCell"/>
</dbReference>
<dbReference type="OrthoDB" id="2311693at2759"/>
<evidence type="ECO:0000313" key="4">
    <source>
        <dbReference type="EMBL" id="CAG9831371.1"/>
    </source>
</evidence>
<evidence type="ECO:0000313" key="5">
    <source>
        <dbReference type="Proteomes" id="UP001153709"/>
    </source>
</evidence>
<accession>A0A9N9SXB4</accession>